<accession>A0A8R1YVN3</accession>
<keyword evidence="2" id="KW-1185">Reference proteome</keyword>
<protein>
    <submittedName>
        <fullName evidence="1">Uncharacterized protein</fullName>
    </submittedName>
</protein>
<dbReference type="Proteomes" id="UP000005239">
    <property type="component" value="Unassembled WGS sequence"/>
</dbReference>
<dbReference type="EnsemblMetazoa" id="PPA37382.1">
    <property type="protein sequence ID" value="PPA37382.1"/>
    <property type="gene ID" value="WBGene00275751"/>
</dbReference>
<organism evidence="1 2">
    <name type="scientific">Pristionchus pacificus</name>
    <name type="common">Parasitic nematode worm</name>
    <dbReference type="NCBI Taxonomy" id="54126"/>
    <lineage>
        <taxon>Eukaryota</taxon>
        <taxon>Metazoa</taxon>
        <taxon>Ecdysozoa</taxon>
        <taxon>Nematoda</taxon>
        <taxon>Chromadorea</taxon>
        <taxon>Rhabditida</taxon>
        <taxon>Rhabditina</taxon>
        <taxon>Diplogasteromorpha</taxon>
        <taxon>Diplogasteroidea</taxon>
        <taxon>Neodiplogasteridae</taxon>
        <taxon>Pristionchus</taxon>
    </lineage>
</organism>
<accession>A0A2A6BSV6</accession>
<name>A0A2A6BSV6_PRIPA</name>
<evidence type="ECO:0000313" key="2">
    <source>
        <dbReference type="Proteomes" id="UP000005239"/>
    </source>
</evidence>
<sequence>MAKNAMLSVDSVKRKNVYFVDDLPSHTADLETTLHKKISIFFSMFSVQMDSEKTQKEINLAPSRCERARKPTW</sequence>
<reference evidence="2" key="1">
    <citation type="journal article" date="2008" name="Nat. Genet.">
        <title>The Pristionchus pacificus genome provides a unique perspective on nematode lifestyle and parasitism.</title>
        <authorList>
            <person name="Dieterich C."/>
            <person name="Clifton S.W."/>
            <person name="Schuster L.N."/>
            <person name="Chinwalla A."/>
            <person name="Delehaunty K."/>
            <person name="Dinkelacker I."/>
            <person name="Fulton L."/>
            <person name="Fulton R."/>
            <person name="Godfrey J."/>
            <person name="Minx P."/>
            <person name="Mitreva M."/>
            <person name="Roeseler W."/>
            <person name="Tian H."/>
            <person name="Witte H."/>
            <person name="Yang S.P."/>
            <person name="Wilson R.K."/>
            <person name="Sommer R.J."/>
        </authorList>
    </citation>
    <scope>NUCLEOTIDE SEQUENCE [LARGE SCALE GENOMIC DNA]</scope>
    <source>
        <strain evidence="2">PS312</strain>
    </source>
</reference>
<proteinExistence type="predicted"/>
<evidence type="ECO:0000313" key="1">
    <source>
        <dbReference type="EnsemblMetazoa" id="PPA37382.1"/>
    </source>
</evidence>
<reference evidence="1" key="2">
    <citation type="submission" date="2022-06" db="UniProtKB">
        <authorList>
            <consortium name="EnsemblMetazoa"/>
        </authorList>
    </citation>
    <scope>IDENTIFICATION</scope>
    <source>
        <strain evidence="1">PS312</strain>
    </source>
</reference>
<gene>
    <name evidence="1" type="primary">WBGene00275751</name>
</gene>
<dbReference type="AlphaFoldDB" id="A0A2A6BSV6"/>